<evidence type="ECO:0000256" key="4">
    <source>
        <dbReference type="ARBA" id="ARBA00023002"/>
    </source>
</evidence>
<dbReference type="InterPro" id="IPR036010">
    <property type="entry name" value="2Fe-2S_ferredoxin-like_sf"/>
</dbReference>
<dbReference type="Proteomes" id="UP000285190">
    <property type="component" value="Unassembled WGS sequence"/>
</dbReference>
<evidence type="ECO:0000259" key="8">
    <source>
        <dbReference type="PROSITE" id="PS51384"/>
    </source>
</evidence>
<dbReference type="GO" id="GO:0051537">
    <property type="term" value="F:2 iron, 2 sulfur cluster binding"/>
    <property type="evidence" value="ECO:0007669"/>
    <property type="project" value="UniProtKB-KW"/>
</dbReference>
<dbReference type="GO" id="GO:0046872">
    <property type="term" value="F:metal ion binding"/>
    <property type="evidence" value="ECO:0007669"/>
    <property type="project" value="UniProtKB-KW"/>
</dbReference>
<dbReference type="Gene3D" id="2.40.30.10">
    <property type="entry name" value="Translation factors"/>
    <property type="match status" value="1"/>
</dbReference>
<dbReference type="Gene3D" id="3.10.20.30">
    <property type="match status" value="1"/>
</dbReference>
<dbReference type="OrthoDB" id="544091at2"/>
<dbReference type="Pfam" id="PF00111">
    <property type="entry name" value="Fer2"/>
    <property type="match status" value="1"/>
</dbReference>
<feature type="domain" description="2Fe-2S ferredoxin-type" evidence="7">
    <location>
        <begin position="222"/>
        <end position="317"/>
    </location>
</feature>
<evidence type="ECO:0000256" key="5">
    <source>
        <dbReference type="ARBA" id="ARBA00023004"/>
    </source>
</evidence>
<sequence length="317" mass="34181">MDSSNLISVRVQAMRFEAQNIVSLELVSPAGGELPAFEAGSHIDLHLGNGLSRSYSLSNSPKERHRYVVGILNDRNSRGGSRYVHEQLRVGTIISISAPRNNFPVDETAAHSVLIAGGIGITPISCMLDHLRGLGKSAELFYCARSRAEAAFADELLAQAGVQSHFDGEKGVPPDLRAFLASKPADAHFYCCGPTPMLNAFESICEELGLPNVHIERFSAGENVETVQEDEYVAELARSKKTVTVPAGKSLLDALLDAGLHVDHSCREGVCGACETKVLEGVPEHRDGVLSKKERESNKTMMVCVSGCKGKRLVLDL</sequence>
<dbReference type="InterPro" id="IPR050415">
    <property type="entry name" value="MRET"/>
</dbReference>
<dbReference type="PRINTS" id="PR00409">
    <property type="entry name" value="PHDIOXRDTASE"/>
</dbReference>
<dbReference type="Gene3D" id="3.40.50.80">
    <property type="entry name" value="Nucleotide-binding domain of ferredoxin-NADP reductase (FNR) module"/>
    <property type="match status" value="1"/>
</dbReference>
<organism evidence="9 10">
    <name type="scientific">Noviherbaspirillum cavernae</name>
    <dbReference type="NCBI Taxonomy" id="2320862"/>
    <lineage>
        <taxon>Bacteria</taxon>
        <taxon>Pseudomonadati</taxon>
        <taxon>Pseudomonadota</taxon>
        <taxon>Betaproteobacteria</taxon>
        <taxon>Burkholderiales</taxon>
        <taxon>Oxalobacteraceae</taxon>
        <taxon>Noviherbaspirillum</taxon>
    </lineage>
</organism>
<dbReference type="GO" id="GO:0016491">
    <property type="term" value="F:oxidoreductase activity"/>
    <property type="evidence" value="ECO:0007669"/>
    <property type="project" value="UniProtKB-KW"/>
</dbReference>
<dbReference type="InterPro" id="IPR017938">
    <property type="entry name" value="Riboflavin_synthase-like_b-brl"/>
</dbReference>
<keyword evidence="2" id="KW-0001">2Fe-2S</keyword>
<dbReference type="InterPro" id="IPR001041">
    <property type="entry name" value="2Fe-2S_ferredoxin-type"/>
</dbReference>
<evidence type="ECO:0000259" key="7">
    <source>
        <dbReference type="PROSITE" id="PS51085"/>
    </source>
</evidence>
<dbReference type="PROSITE" id="PS51384">
    <property type="entry name" value="FAD_FR"/>
    <property type="match status" value="1"/>
</dbReference>
<dbReference type="SUPFAM" id="SSF63380">
    <property type="entry name" value="Riboflavin synthase domain-like"/>
    <property type="match status" value="1"/>
</dbReference>
<dbReference type="RefSeq" id="WP_119743081.1">
    <property type="nucleotide sequence ID" value="NZ_QYUN01000003.1"/>
</dbReference>
<evidence type="ECO:0000256" key="3">
    <source>
        <dbReference type="ARBA" id="ARBA00022723"/>
    </source>
</evidence>
<protein>
    <submittedName>
        <fullName evidence="9">Oxidoreductase</fullName>
    </submittedName>
</protein>
<dbReference type="InterPro" id="IPR006058">
    <property type="entry name" value="2Fe2S_fd_BS"/>
</dbReference>
<keyword evidence="10" id="KW-1185">Reference proteome</keyword>
<reference evidence="9 10" key="1">
    <citation type="submission" date="2018-09" db="EMBL/GenBank/DDBJ databases">
        <authorList>
            <person name="Zhu H."/>
        </authorList>
    </citation>
    <scope>NUCLEOTIDE SEQUENCE [LARGE SCALE GENOMIC DNA]</scope>
    <source>
        <strain evidence="9 10">K2R10-39</strain>
    </source>
</reference>
<dbReference type="PROSITE" id="PS51085">
    <property type="entry name" value="2FE2S_FER_2"/>
    <property type="match status" value="1"/>
</dbReference>
<comment type="caution">
    <text evidence="9">The sequence shown here is derived from an EMBL/GenBank/DDBJ whole genome shotgun (WGS) entry which is preliminary data.</text>
</comment>
<keyword evidence="1" id="KW-0285">Flavoprotein</keyword>
<dbReference type="PANTHER" id="PTHR47354:SF1">
    <property type="entry name" value="CARNITINE MONOOXYGENASE REDUCTASE SUBUNIT"/>
    <property type="match status" value="1"/>
</dbReference>
<keyword evidence="4" id="KW-0560">Oxidoreductase</keyword>
<dbReference type="PROSITE" id="PS00197">
    <property type="entry name" value="2FE2S_FER_1"/>
    <property type="match status" value="1"/>
</dbReference>
<feature type="domain" description="FAD-binding FR-type" evidence="8">
    <location>
        <begin position="4"/>
        <end position="106"/>
    </location>
</feature>
<dbReference type="SUPFAM" id="SSF54292">
    <property type="entry name" value="2Fe-2S ferredoxin-like"/>
    <property type="match status" value="1"/>
</dbReference>
<name>A0A418WW43_9BURK</name>
<dbReference type="CDD" id="cd06185">
    <property type="entry name" value="PDR_like"/>
    <property type="match status" value="1"/>
</dbReference>
<dbReference type="AlphaFoldDB" id="A0A418WW43"/>
<proteinExistence type="predicted"/>
<dbReference type="EMBL" id="QYUN01000003">
    <property type="protein sequence ID" value="RJF96944.1"/>
    <property type="molecule type" value="Genomic_DNA"/>
</dbReference>
<dbReference type="InterPro" id="IPR017927">
    <property type="entry name" value="FAD-bd_FR_type"/>
</dbReference>
<keyword evidence="6" id="KW-0411">Iron-sulfur</keyword>
<dbReference type="InterPro" id="IPR039261">
    <property type="entry name" value="FNR_nucleotide-bd"/>
</dbReference>
<keyword evidence="3" id="KW-0479">Metal-binding</keyword>
<dbReference type="PANTHER" id="PTHR47354">
    <property type="entry name" value="NADH OXIDOREDUCTASE HCR"/>
    <property type="match status" value="1"/>
</dbReference>
<evidence type="ECO:0000256" key="1">
    <source>
        <dbReference type="ARBA" id="ARBA00022630"/>
    </source>
</evidence>
<evidence type="ECO:0000256" key="2">
    <source>
        <dbReference type="ARBA" id="ARBA00022714"/>
    </source>
</evidence>
<dbReference type="SUPFAM" id="SSF52343">
    <property type="entry name" value="Ferredoxin reductase-like, C-terminal NADP-linked domain"/>
    <property type="match status" value="1"/>
</dbReference>
<evidence type="ECO:0000313" key="10">
    <source>
        <dbReference type="Proteomes" id="UP000285190"/>
    </source>
</evidence>
<evidence type="ECO:0000313" key="9">
    <source>
        <dbReference type="EMBL" id="RJF96944.1"/>
    </source>
</evidence>
<evidence type="ECO:0000256" key="6">
    <source>
        <dbReference type="ARBA" id="ARBA00023014"/>
    </source>
</evidence>
<gene>
    <name evidence="9" type="ORF">D3870_21515</name>
</gene>
<keyword evidence="5" id="KW-0408">Iron</keyword>
<accession>A0A418WW43</accession>
<dbReference type="InterPro" id="IPR012675">
    <property type="entry name" value="Beta-grasp_dom_sf"/>
</dbReference>
<dbReference type="CDD" id="cd00207">
    <property type="entry name" value="fer2"/>
    <property type="match status" value="1"/>
</dbReference>